<dbReference type="PRINTS" id="PR00722">
    <property type="entry name" value="CHYMOTRYPSIN"/>
</dbReference>
<keyword evidence="14" id="KW-0865">Zymogen</keyword>
<dbReference type="FunFam" id="2.40.10.10:FF:000068">
    <property type="entry name" value="transmembrane protease serine 2"/>
    <property type="match status" value="1"/>
</dbReference>
<dbReference type="CDD" id="cd00108">
    <property type="entry name" value="KR"/>
    <property type="match status" value="2"/>
</dbReference>
<dbReference type="InterPro" id="IPR043504">
    <property type="entry name" value="Peptidase_S1_PA_chymotrypsin"/>
</dbReference>
<evidence type="ECO:0000259" key="25">
    <source>
        <dbReference type="PROSITE" id="PS50240"/>
    </source>
</evidence>
<evidence type="ECO:0000256" key="17">
    <source>
        <dbReference type="ARBA" id="ARBA00032835"/>
    </source>
</evidence>
<evidence type="ECO:0000256" key="9">
    <source>
        <dbReference type="ARBA" id="ARBA00022729"/>
    </source>
</evidence>
<evidence type="ECO:0000259" key="26">
    <source>
        <dbReference type="PROSITE" id="PS50998"/>
    </source>
</evidence>
<feature type="disulfide bond" evidence="20">
    <location>
        <begin position="137"/>
        <end position="175"/>
    </location>
</feature>
<feature type="disulfide bond" evidence="20">
    <location>
        <begin position="235"/>
        <end position="275"/>
    </location>
</feature>
<evidence type="ECO:0000256" key="6">
    <source>
        <dbReference type="ARBA" id="ARBA00022572"/>
    </source>
</evidence>
<dbReference type="PROSITE" id="PS50070">
    <property type="entry name" value="KRINGLE_2"/>
    <property type="match status" value="2"/>
</dbReference>
<evidence type="ECO:0000256" key="5">
    <source>
        <dbReference type="ARBA" id="ARBA00022486"/>
    </source>
</evidence>
<dbReference type="PIRSF" id="PIRSF001149">
    <property type="entry name" value="Thrombin"/>
    <property type="match status" value="1"/>
</dbReference>
<dbReference type="Gene3D" id="4.10.140.10">
    <property type="entry name" value="Thrombin light chain domain"/>
    <property type="match status" value="1"/>
</dbReference>
<dbReference type="CDD" id="cd00190">
    <property type="entry name" value="Tryp_SPc"/>
    <property type="match status" value="1"/>
</dbReference>
<feature type="domain" description="Gla" evidence="26">
    <location>
        <begin position="44"/>
        <end position="81"/>
    </location>
</feature>
<keyword evidence="13" id="KW-0106">Calcium</keyword>
<dbReference type="PANTHER" id="PTHR24254:SF10">
    <property type="entry name" value="PROTHROMBIN"/>
    <property type="match status" value="1"/>
</dbReference>
<evidence type="ECO:0000256" key="8">
    <source>
        <dbReference type="ARBA" id="ARBA00022685"/>
    </source>
</evidence>
<feature type="chain" id="PRO_5029548242" description="Prothrombin" evidence="23">
    <location>
        <begin position="24"/>
        <end position="614"/>
    </location>
</feature>
<dbReference type="PANTHER" id="PTHR24254">
    <property type="entry name" value="PROTHROMBIN"/>
    <property type="match status" value="1"/>
</dbReference>
<dbReference type="InterPro" id="IPR033116">
    <property type="entry name" value="TRYPSIN_SER"/>
</dbReference>
<proteinExistence type="predicted"/>
<evidence type="ECO:0000256" key="18">
    <source>
        <dbReference type="ARBA" id="ARBA00049579"/>
    </source>
</evidence>
<evidence type="ECO:0000313" key="27">
    <source>
        <dbReference type="EMBL" id="NXR11468.1"/>
    </source>
</evidence>
<dbReference type="GO" id="GO:0006953">
    <property type="term" value="P:acute-phase response"/>
    <property type="evidence" value="ECO:0007669"/>
    <property type="project" value="UniProtKB-KW"/>
</dbReference>
<evidence type="ECO:0000256" key="10">
    <source>
        <dbReference type="ARBA" id="ARBA00022737"/>
    </source>
</evidence>
<keyword evidence="9 23" id="KW-0732">Signal</keyword>
<dbReference type="PROSITE" id="PS00021">
    <property type="entry name" value="KRINGLE_1"/>
    <property type="match status" value="2"/>
</dbReference>
<dbReference type="InterPro" id="IPR003966">
    <property type="entry name" value="Prothrombin/thrombin"/>
</dbReference>
<dbReference type="SUPFAM" id="SSF57630">
    <property type="entry name" value="GLA-domain"/>
    <property type="match status" value="1"/>
</dbReference>
<organism evidence="27 28">
    <name type="scientific">Semnornis frantzii</name>
    <dbReference type="NCBI Taxonomy" id="91796"/>
    <lineage>
        <taxon>Eukaryota</taxon>
        <taxon>Metazoa</taxon>
        <taxon>Chordata</taxon>
        <taxon>Craniata</taxon>
        <taxon>Vertebrata</taxon>
        <taxon>Euteleostomi</taxon>
        <taxon>Archelosauria</taxon>
        <taxon>Archosauria</taxon>
        <taxon>Dinosauria</taxon>
        <taxon>Saurischia</taxon>
        <taxon>Theropoda</taxon>
        <taxon>Coelurosauria</taxon>
        <taxon>Aves</taxon>
        <taxon>Neognathae</taxon>
        <taxon>Neoaves</taxon>
        <taxon>Telluraves</taxon>
        <taxon>Coraciimorphae</taxon>
        <taxon>Piciformes</taxon>
        <taxon>Ramphastidae</taxon>
        <taxon>Semnornis</taxon>
    </lineage>
</organism>
<feature type="disulfide bond" description="Interchain (between light and heavy chains)" evidence="20">
    <location>
        <begin position="329"/>
        <end position="475"/>
    </location>
</feature>
<dbReference type="Gene3D" id="2.40.20.10">
    <property type="entry name" value="Plasminogen Kringle 4"/>
    <property type="match status" value="2"/>
</dbReference>
<dbReference type="InterPro" id="IPR009003">
    <property type="entry name" value="Peptidase_S1_PA"/>
</dbReference>
<dbReference type="GO" id="GO:0006508">
    <property type="term" value="P:proteolysis"/>
    <property type="evidence" value="ECO:0007669"/>
    <property type="project" value="UniProtKB-KW"/>
</dbReference>
<evidence type="ECO:0000256" key="23">
    <source>
        <dbReference type="SAM" id="SignalP"/>
    </source>
</evidence>
<feature type="active site" description="Charge relay system" evidence="19">
    <location>
        <position position="560"/>
    </location>
</feature>
<dbReference type="InterPro" id="IPR018992">
    <property type="entry name" value="Thrombin_light_chain"/>
</dbReference>
<feature type="signal peptide" evidence="23">
    <location>
        <begin position="1"/>
        <end position="23"/>
    </location>
</feature>
<dbReference type="InterPro" id="IPR001254">
    <property type="entry name" value="Trypsin_dom"/>
</dbReference>
<keyword evidence="4" id="KW-0301">Gamma-carboxyglutamic acid</keyword>
<reference evidence="27 28" key="1">
    <citation type="submission" date="2019-09" db="EMBL/GenBank/DDBJ databases">
        <title>Bird 10,000 Genomes (B10K) Project - Family phase.</title>
        <authorList>
            <person name="Zhang G."/>
        </authorList>
    </citation>
    <scope>NUCLEOTIDE SEQUENCE [LARGE SCALE GENOMIC DNA]</scope>
    <source>
        <strain evidence="27">B10K-DU-001-42</strain>
        <tissue evidence="27">Muscle</tissue>
    </source>
</reference>
<dbReference type="PROSITE" id="PS00135">
    <property type="entry name" value="TRYPSIN_SER"/>
    <property type="match status" value="1"/>
</dbReference>
<dbReference type="OrthoDB" id="6380398at2759"/>
<keyword evidence="6 21" id="KW-0420">Kringle</keyword>
<evidence type="ECO:0000256" key="3">
    <source>
        <dbReference type="ARBA" id="ARBA00014840"/>
    </source>
</evidence>
<dbReference type="AlphaFoldDB" id="A0A7L2IIQ6"/>
<dbReference type="PROSITE" id="PS50998">
    <property type="entry name" value="GLA_2"/>
    <property type="match status" value="1"/>
</dbReference>
<dbReference type="Pfam" id="PF00051">
    <property type="entry name" value="Kringle"/>
    <property type="match status" value="2"/>
</dbReference>
<dbReference type="InterPro" id="IPR018114">
    <property type="entry name" value="TRYPSIN_HIS"/>
</dbReference>
<gene>
    <name evidence="27" type="primary">F2</name>
    <name evidence="27" type="ORF">SEMFRA_R11004</name>
</gene>
<dbReference type="InterPro" id="IPR051659">
    <property type="entry name" value="Serine_Protease_S1-Domain"/>
</dbReference>
<evidence type="ECO:0000256" key="20">
    <source>
        <dbReference type="PIRSR" id="PIRSR001149-4"/>
    </source>
</evidence>
<dbReference type="InterPro" id="IPR035972">
    <property type="entry name" value="GLA-like_dom_SF"/>
</dbReference>
<evidence type="ECO:0000256" key="19">
    <source>
        <dbReference type="PIRSR" id="PIRSR001149-1"/>
    </source>
</evidence>
<evidence type="ECO:0000256" key="7">
    <source>
        <dbReference type="ARBA" id="ARBA00022670"/>
    </source>
</evidence>
<evidence type="ECO:0000256" key="13">
    <source>
        <dbReference type="ARBA" id="ARBA00022837"/>
    </source>
</evidence>
<dbReference type="PRINTS" id="PR01505">
    <property type="entry name" value="PROTHROMBIN"/>
</dbReference>
<dbReference type="InterPro" id="IPR038178">
    <property type="entry name" value="Kringle_sf"/>
</dbReference>
<dbReference type="GO" id="GO:0030168">
    <property type="term" value="P:platelet activation"/>
    <property type="evidence" value="ECO:0007669"/>
    <property type="project" value="TreeGrafter"/>
</dbReference>
<evidence type="ECO:0000313" key="28">
    <source>
        <dbReference type="Proteomes" id="UP000536381"/>
    </source>
</evidence>
<keyword evidence="8" id="KW-0165">Cleavage on pair of basic residues</keyword>
<feature type="active site" description="Charge relay system" evidence="19">
    <location>
        <position position="455"/>
    </location>
</feature>
<dbReference type="PROSITE" id="PS50240">
    <property type="entry name" value="TRYPSIN_DOM"/>
    <property type="match status" value="1"/>
</dbReference>
<keyword evidence="16" id="KW-0325">Glycoprotein</keyword>
<evidence type="ECO:0000256" key="16">
    <source>
        <dbReference type="ARBA" id="ARBA00023180"/>
    </source>
</evidence>
<sequence>MAHSGTSMLRGLLLSSLLHLALSHDGVFLEKGQALSLLKRQRRANKGFLEEMLKGNLERECLEEICSYEEAFEALESTVQTVIRGMCGMVPLTLKNSTPISTSPGLHHVWILTGNCAFGLGHNYQGTISYTKSGIECQVWTSKYPHIPKFNASIYPSLIENYCRNPDNNTRGPWCYTRDPTVEREECPIPVCGQERTTVEFTPRTTPPPPAEPCEQEKGMLYTGTLSVTVSGAKCLPWNSEKAREVLHGKHIDPEVKLLENYCRNPDGDDEGVWCVTDEPPNFEYCDLHYCDSLLEDEELEGISGRTTQTQEFKIFFDAKTFGSGEADCGIRPLFEKKKLADRTEKELLESYRGGRVVHGDHAEMGSSPWQVMLYKKSPQELLCGASLISDSWILTAAHCLYYPPWDKNLTTNDILVRIGKHIRAKYEKNQEKIALLDKIIIHPKYNWKENMDRDIALIHLRRPIVFSDYIHPVCLPTKDVVQRLMLAGYKGRVTGWGNLKETWATSPSNLPTVLQQLNVPIVEQNICKASTKVKVTDNMFCAGYSPEDSKRGDACEGDSGGPFVMKNPEDSRWYQVGIVSWGEGCDRDGKYGFYTHVFRLKKWMRKVIEKHGQ</sequence>
<evidence type="ECO:0000256" key="2">
    <source>
        <dbReference type="ARBA" id="ARBA00012174"/>
    </source>
</evidence>
<dbReference type="GO" id="GO:0005615">
    <property type="term" value="C:extracellular space"/>
    <property type="evidence" value="ECO:0007669"/>
    <property type="project" value="TreeGrafter"/>
</dbReference>
<dbReference type="SMART" id="SM00020">
    <property type="entry name" value="Tryp_SPc"/>
    <property type="match status" value="1"/>
</dbReference>
<dbReference type="FunFam" id="2.40.10.10:FF:000085">
    <property type="entry name" value="Prothrombin"/>
    <property type="match status" value="1"/>
</dbReference>
<accession>A0A7L2IIQ6</accession>
<dbReference type="Pfam" id="PF00089">
    <property type="entry name" value="Trypsin"/>
    <property type="match status" value="1"/>
</dbReference>
<dbReference type="Proteomes" id="UP000536381">
    <property type="component" value="Unassembled WGS sequence"/>
</dbReference>
<evidence type="ECO:0000256" key="4">
    <source>
        <dbReference type="ARBA" id="ARBA00022479"/>
    </source>
</evidence>
<evidence type="ECO:0000256" key="14">
    <source>
        <dbReference type="ARBA" id="ARBA00023145"/>
    </source>
</evidence>
<evidence type="ECO:0000256" key="21">
    <source>
        <dbReference type="PROSITE-ProRule" id="PRU00121"/>
    </source>
</evidence>
<dbReference type="PRINTS" id="PR00001">
    <property type="entry name" value="GLABLOOD"/>
</dbReference>
<comment type="caution">
    <text evidence="27">The sequence shown here is derived from an EMBL/GenBank/DDBJ whole genome shotgun (WGS) entry which is preliminary data.</text>
</comment>
<keyword evidence="10" id="KW-0677">Repeat</keyword>
<name>A0A7L2IIQ6_9PICI</name>
<dbReference type="EMBL" id="VWYK01071649">
    <property type="protein sequence ID" value="NXR11468.1"/>
    <property type="molecule type" value="Genomic_DNA"/>
</dbReference>
<feature type="domain" description="Kringle" evidence="24">
    <location>
        <begin position="213"/>
        <end position="291"/>
    </location>
</feature>
<dbReference type="InterPro" id="IPR017857">
    <property type="entry name" value="Coagulation_fac-like_Gla_dom"/>
</dbReference>
<feature type="domain" description="Kringle" evidence="24">
    <location>
        <begin position="115"/>
        <end position="192"/>
    </location>
</feature>
<dbReference type="Gene3D" id="4.10.740.10">
    <property type="entry name" value="Coagulation Factor IX"/>
    <property type="match status" value="1"/>
</dbReference>
<keyword evidence="28" id="KW-1185">Reference proteome</keyword>
<feature type="domain" description="Peptidase S1" evidence="25">
    <location>
        <begin position="357"/>
        <end position="610"/>
    </location>
</feature>
<feature type="disulfide bond" evidence="20">
    <location>
        <begin position="556"/>
        <end position="586"/>
    </location>
</feature>
<dbReference type="InterPro" id="IPR018056">
    <property type="entry name" value="Kringle_CS"/>
</dbReference>
<keyword evidence="5" id="KW-0011">Acute phase</keyword>
<dbReference type="GO" id="GO:0005509">
    <property type="term" value="F:calcium ion binding"/>
    <property type="evidence" value="ECO:0007669"/>
    <property type="project" value="InterPro"/>
</dbReference>
<evidence type="ECO:0000256" key="12">
    <source>
        <dbReference type="ARBA" id="ARBA00022825"/>
    </source>
</evidence>
<feature type="disulfide bond" evidence="20 21">
    <location>
        <begin position="214"/>
        <end position="291"/>
    </location>
</feature>
<feature type="disulfide bond" evidence="20">
    <location>
        <begin position="384"/>
        <end position="400"/>
    </location>
</feature>
<feature type="disulfide bond" evidence="20">
    <location>
        <begin position="61"/>
        <end position="66"/>
    </location>
</feature>
<dbReference type="GO" id="GO:0004252">
    <property type="term" value="F:serine-type endopeptidase activity"/>
    <property type="evidence" value="ECO:0007669"/>
    <property type="project" value="UniProtKB-EC"/>
</dbReference>
<dbReference type="Pfam" id="PF00594">
    <property type="entry name" value="Gla"/>
    <property type="match status" value="1"/>
</dbReference>
<dbReference type="PRINTS" id="PR00018">
    <property type="entry name" value="KRINGLE"/>
</dbReference>
<evidence type="ECO:0000256" key="11">
    <source>
        <dbReference type="ARBA" id="ARBA00022801"/>
    </source>
</evidence>
<dbReference type="GO" id="GO:0030194">
    <property type="term" value="P:positive regulation of blood coagulation"/>
    <property type="evidence" value="ECO:0007669"/>
    <property type="project" value="TreeGrafter"/>
</dbReference>
<comment type="catalytic activity">
    <reaction evidence="1">
        <text>Selective cleavage of Arg-|-Gly bonds in fibrinogen to form fibrin and release fibrinopeptides A and B.</text>
        <dbReference type="EC" id="3.4.21.5"/>
    </reaction>
</comment>
<dbReference type="InterPro" id="IPR013806">
    <property type="entry name" value="Kringle-like"/>
</dbReference>
<dbReference type="Pfam" id="PF09396">
    <property type="entry name" value="Thrombin_light"/>
    <property type="match status" value="1"/>
</dbReference>
<evidence type="ECO:0000259" key="24">
    <source>
        <dbReference type="PROSITE" id="PS50070"/>
    </source>
</evidence>
<evidence type="ECO:0000256" key="15">
    <source>
        <dbReference type="ARBA" id="ARBA00023157"/>
    </source>
</evidence>
<dbReference type="SMART" id="SM00069">
    <property type="entry name" value="GLA"/>
    <property type="match status" value="1"/>
</dbReference>
<keyword evidence="11 22" id="KW-0378">Hydrolase</keyword>
<comment type="caution">
    <text evidence="21">Lacks conserved residue(s) required for the propagation of feature annotation.</text>
</comment>
<dbReference type="PROSITE" id="PS00134">
    <property type="entry name" value="TRYPSIN_HIS"/>
    <property type="match status" value="1"/>
</dbReference>
<feature type="disulfide bond" evidence="20">
    <location>
        <begin position="528"/>
        <end position="542"/>
    </location>
</feature>
<dbReference type="Gene3D" id="2.40.10.10">
    <property type="entry name" value="Trypsin-like serine proteases"/>
    <property type="match status" value="2"/>
</dbReference>
<dbReference type="InterPro" id="IPR000001">
    <property type="entry name" value="Kringle"/>
</dbReference>
<dbReference type="SUPFAM" id="SSF50494">
    <property type="entry name" value="Trypsin-like serine proteases"/>
    <property type="match status" value="1"/>
</dbReference>
<evidence type="ECO:0000256" key="1">
    <source>
        <dbReference type="ARBA" id="ARBA00001621"/>
    </source>
</evidence>
<feature type="disulfide bond" evidence="20">
    <location>
        <begin position="163"/>
        <end position="187"/>
    </location>
</feature>
<comment type="function">
    <text evidence="18">Thrombin, which cleaves bonds after Arg and Lys, converts fibrinogen to fibrin and activates factors V, VII, VIII, XIII, and, in complex with thrombomodulin, protein C. Functions in blood homeostasis, inflammation and wound healing. Activates coagulation factor XI (F11); activation is promoted by the contact with negatively charged surfaces. Triggers the production of pro-inflammatory cytokines, such as MCP-1/CCL2 and IL8/CXCL8, in endothelial cells.</text>
</comment>
<keyword evidence="15 20" id="KW-1015">Disulfide bond</keyword>
<keyword evidence="12 22" id="KW-0720">Serine protease</keyword>
<feature type="non-terminal residue" evidence="27">
    <location>
        <position position="1"/>
    </location>
</feature>
<evidence type="ECO:0000256" key="22">
    <source>
        <dbReference type="RuleBase" id="RU363034"/>
    </source>
</evidence>
<keyword evidence="7 22" id="KW-0645">Protease</keyword>
<dbReference type="InterPro" id="IPR000294">
    <property type="entry name" value="GLA_domain"/>
</dbReference>
<feature type="active site" description="Charge relay system" evidence="19">
    <location>
        <position position="399"/>
    </location>
</feature>
<feature type="non-terminal residue" evidence="27">
    <location>
        <position position="614"/>
    </location>
</feature>
<protein>
    <recommendedName>
        <fullName evidence="3">Prothrombin</fullName>
        <ecNumber evidence="2">3.4.21.5</ecNumber>
    </recommendedName>
    <alternativeName>
        <fullName evidence="17">Coagulation factor II</fullName>
    </alternativeName>
</protein>
<dbReference type="SMART" id="SM00130">
    <property type="entry name" value="KR"/>
    <property type="match status" value="2"/>
</dbReference>
<dbReference type="EC" id="3.4.21.5" evidence="2"/>
<feature type="disulfide bond" evidence="20">
    <location>
        <begin position="116"/>
        <end position="192"/>
    </location>
</feature>
<feature type="disulfide bond" evidence="20 21">
    <location>
        <begin position="263"/>
        <end position="286"/>
    </location>
</feature>
<dbReference type="SUPFAM" id="SSF57440">
    <property type="entry name" value="Kringle-like"/>
    <property type="match status" value="2"/>
</dbReference>
<dbReference type="InterPro" id="IPR037111">
    <property type="entry name" value="Thrombin_light_chain_sf"/>
</dbReference>
<dbReference type="FunFam" id="4.10.740.10:FF:000001">
    <property type="entry name" value="vitamin K-dependent protein S"/>
    <property type="match status" value="1"/>
</dbReference>
<dbReference type="InterPro" id="IPR001314">
    <property type="entry name" value="Peptidase_S1A"/>
</dbReference>